<dbReference type="EMBL" id="FOVG01000002">
    <property type="protein sequence ID" value="SFN91377.1"/>
    <property type="molecule type" value="Genomic_DNA"/>
</dbReference>
<dbReference type="RefSeq" id="WP_090964098.1">
    <property type="nucleotide sequence ID" value="NZ_FOVG01000002.1"/>
</dbReference>
<organism evidence="1 2">
    <name type="scientific">Candidatus Pantoea varia</name>
    <dbReference type="NCBI Taxonomy" id="1881036"/>
    <lineage>
        <taxon>Bacteria</taxon>
        <taxon>Pseudomonadati</taxon>
        <taxon>Pseudomonadota</taxon>
        <taxon>Gammaproteobacteria</taxon>
        <taxon>Enterobacterales</taxon>
        <taxon>Erwiniaceae</taxon>
        <taxon>Pantoea</taxon>
    </lineage>
</organism>
<dbReference type="PANTHER" id="PTHR32385:SF15">
    <property type="entry name" value="INOSITOL PHOSPHOCERAMIDE MANNOSYLTRANSFERASE 1"/>
    <property type="match status" value="1"/>
</dbReference>
<dbReference type="PANTHER" id="PTHR32385">
    <property type="entry name" value="MANNOSYL PHOSPHORYLINOSITOL CERAMIDE SYNTHASE"/>
    <property type="match status" value="1"/>
</dbReference>
<dbReference type="GO" id="GO:0000030">
    <property type="term" value="F:mannosyltransferase activity"/>
    <property type="evidence" value="ECO:0007669"/>
    <property type="project" value="TreeGrafter"/>
</dbReference>
<dbReference type="Gene3D" id="3.90.550.20">
    <property type="match status" value="1"/>
</dbReference>
<reference evidence="2" key="1">
    <citation type="submission" date="2016-10" db="EMBL/GenBank/DDBJ databases">
        <authorList>
            <person name="Varghese N."/>
            <person name="Submissions S."/>
        </authorList>
    </citation>
    <scope>NUCLEOTIDE SEQUENCE [LARGE SCALE GENOMIC DNA]</scope>
    <source>
        <strain evidence="2">OV426</strain>
    </source>
</reference>
<dbReference type="GO" id="GO:0016020">
    <property type="term" value="C:membrane"/>
    <property type="evidence" value="ECO:0007669"/>
    <property type="project" value="GOC"/>
</dbReference>
<dbReference type="InterPro" id="IPR051706">
    <property type="entry name" value="Glycosyltransferase_domain"/>
</dbReference>
<name>A0A1I5CWT4_9GAMM</name>
<keyword evidence="2" id="KW-1185">Reference proteome</keyword>
<accession>A0A1I5CWT4</accession>
<dbReference type="OrthoDB" id="9802881at2"/>
<protein>
    <submittedName>
        <fullName evidence="1">Capsular polysaccharide synthesis protein</fullName>
    </submittedName>
</protein>
<dbReference type="Pfam" id="PF05704">
    <property type="entry name" value="Caps_synth"/>
    <property type="match status" value="1"/>
</dbReference>
<dbReference type="GO" id="GO:0051999">
    <property type="term" value="P:mannosyl-inositol phosphorylceramide biosynthetic process"/>
    <property type="evidence" value="ECO:0007669"/>
    <property type="project" value="TreeGrafter"/>
</dbReference>
<dbReference type="AlphaFoldDB" id="A0A1I5CWT4"/>
<dbReference type="Proteomes" id="UP000198968">
    <property type="component" value="Unassembled WGS sequence"/>
</dbReference>
<gene>
    <name evidence="1" type="ORF">SAMN05428971_2496</name>
</gene>
<evidence type="ECO:0000313" key="2">
    <source>
        <dbReference type="Proteomes" id="UP000198968"/>
    </source>
</evidence>
<dbReference type="InterPro" id="IPR029044">
    <property type="entry name" value="Nucleotide-diphossugar_trans"/>
</dbReference>
<evidence type="ECO:0000313" key="1">
    <source>
        <dbReference type="EMBL" id="SFN91377.1"/>
    </source>
</evidence>
<dbReference type="InterPro" id="IPR008441">
    <property type="entry name" value="AfumC-like_glycosyl_Trfase"/>
</dbReference>
<dbReference type="SUPFAM" id="SSF53448">
    <property type="entry name" value="Nucleotide-diphospho-sugar transferases"/>
    <property type="match status" value="1"/>
</dbReference>
<sequence length="337" mass="39389">MTSHRQRPAHKIWRNWKRISFSSQMLWNKKQQRLCQAPEYDPGQEDNVVLVGQQKDLPEIPKIVWMVWHNDHLPTSMALNISKIRRDNPDHQVYLITQRTLSQWLPELNFISSDLTLAHKSEIIRLELIHRYGGIGIDCSTLLFEDLAWVHRVHEARSMDLIGYYREQSTQNLLAPVIESWFLAAPPQNPFIREWLKQLAPVKNVGIRNYFHELKKRDDFSLIVQNMDNPSRQLLSLAQQVAMREYRRANLYLRKGEASAWYYQRLHADSSSAFAQSVMFHQRPQTPPPIIKLTGNERLHLDFNLRLGLYNRSSLIGEMMQTTPPALALPSAIKARA</sequence>
<proteinExistence type="predicted"/>